<sequence>MLKKIRCYVNNLRMGGSNLSHPLNPGKHTHAVKAKVQNKLPKLLIPPVLGAVSQSENIQPLTDERKIMQAKANETKMRDISHTVKSILETKLREDKSSLMSEALAPSSCKSSSTSNTSSSLPDNKITLKSLLESKTSYHIGEKRLSDE</sequence>
<evidence type="ECO:0000256" key="1">
    <source>
        <dbReference type="SAM" id="MobiDB-lite"/>
    </source>
</evidence>
<gene>
    <name evidence="2" type="ORF">J437_LFUL006377</name>
</gene>
<evidence type="ECO:0000313" key="3">
    <source>
        <dbReference type="Proteomes" id="UP000792457"/>
    </source>
</evidence>
<dbReference type="AlphaFoldDB" id="A0A8K0NVG8"/>
<feature type="compositionally biased region" description="Low complexity" evidence="1">
    <location>
        <begin position="107"/>
        <end position="120"/>
    </location>
</feature>
<name>A0A8K0NVG8_LADFU</name>
<feature type="region of interest" description="Disordered" evidence="1">
    <location>
        <begin position="97"/>
        <end position="124"/>
    </location>
</feature>
<reference evidence="2" key="2">
    <citation type="submission" date="2017-10" db="EMBL/GenBank/DDBJ databases">
        <title>Ladona fulva Genome sequencing and assembly.</title>
        <authorList>
            <person name="Murali S."/>
            <person name="Richards S."/>
            <person name="Bandaranaike D."/>
            <person name="Bellair M."/>
            <person name="Blankenburg K."/>
            <person name="Chao H."/>
            <person name="Dinh H."/>
            <person name="Doddapaneni H."/>
            <person name="Dugan-Rocha S."/>
            <person name="Elkadiri S."/>
            <person name="Gnanaolivu R."/>
            <person name="Hernandez B."/>
            <person name="Skinner E."/>
            <person name="Javaid M."/>
            <person name="Lee S."/>
            <person name="Li M."/>
            <person name="Ming W."/>
            <person name="Munidasa M."/>
            <person name="Muniz J."/>
            <person name="Nguyen L."/>
            <person name="Hughes D."/>
            <person name="Osuji N."/>
            <person name="Pu L.-L."/>
            <person name="Puazo M."/>
            <person name="Qu C."/>
            <person name="Quiroz J."/>
            <person name="Raj R."/>
            <person name="Weissenberger G."/>
            <person name="Xin Y."/>
            <person name="Zou X."/>
            <person name="Han Y."/>
            <person name="Worley K."/>
            <person name="Muzny D."/>
            <person name="Gibbs R."/>
        </authorList>
    </citation>
    <scope>NUCLEOTIDE SEQUENCE</scope>
    <source>
        <strain evidence="2">Sampled in the wild</strain>
    </source>
</reference>
<comment type="caution">
    <text evidence="2">The sequence shown here is derived from an EMBL/GenBank/DDBJ whole genome shotgun (WGS) entry which is preliminary data.</text>
</comment>
<keyword evidence="3" id="KW-1185">Reference proteome</keyword>
<protein>
    <submittedName>
        <fullName evidence="2">Uncharacterized protein</fullName>
    </submittedName>
</protein>
<proteinExistence type="predicted"/>
<accession>A0A8K0NVG8</accession>
<reference evidence="2" key="1">
    <citation type="submission" date="2013-04" db="EMBL/GenBank/DDBJ databases">
        <authorList>
            <person name="Qu J."/>
            <person name="Murali S.C."/>
            <person name="Bandaranaike D."/>
            <person name="Bellair M."/>
            <person name="Blankenburg K."/>
            <person name="Chao H."/>
            <person name="Dinh H."/>
            <person name="Doddapaneni H."/>
            <person name="Downs B."/>
            <person name="Dugan-Rocha S."/>
            <person name="Elkadiri S."/>
            <person name="Gnanaolivu R.D."/>
            <person name="Hernandez B."/>
            <person name="Javaid M."/>
            <person name="Jayaseelan J.C."/>
            <person name="Lee S."/>
            <person name="Li M."/>
            <person name="Ming W."/>
            <person name="Munidasa M."/>
            <person name="Muniz J."/>
            <person name="Nguyen L."/>
            <person name="Ongeri F."/>
            <person name="Osuji N."/>
            <person name="Pu L.-L."/>
            <person name="Puazo M."/>
            <person name="Qu C."/>
            <person name="Quiroz J."/>
            <person name="Raj R."/>
            <person name="Weissenberger G."/>
            <person name="Xin Y."/>
            <person name="Zou X."/>
            <person name="Han Y."/>
            <person name="Richards S."/>
            <person name="Worley K."/>
            <person name="Muzny D."/>
            <person name="Gibbs R."/>
        </authorList>
    </citation>
    <scope>NUCLEOTIDE SEQUENCE</scope>
    <source>
        <strain evidence="2">Sampled in the wild</strain>
    </source>
</reference>
<evidence type="ECO:0000313" key="2">
    <source>
        <dbReference type="EMBL" id="KAG8226070.1"/>
    </source>
</evidence>
<dbReference type="EMBL" id="KZ308266">
    <property type="protein sequence ID" value="KAG8226070.1"/>
    <property type="molecule type" value="Genomic_DNA"/>
</dbReference>
<organism evidence="2 3">
    <name type="scientific">Ladona fulva</name>
    <name type="common">Scarce chaser dragonfly</name>
    <name type="synonym">Libellula fulva</name>
    <dbReference type="NCBI Taxonomy" id="123851"/>
    <lineage>
        <taxon>Eukaryota</taxon>
        <taxon>Metazoa</taxon>
        <taxon>Ecdysozoa</taxon>
        <taxon>Arthropoda</taxon>
        <taxon>Hexapoda</taxon>
        <taxon>Insecta</taxon>
        <taxon>Pterygota</taxon>
        <taxon>Palaeoptera</taxon>
        <taxon>Odonata</taxon>
        <taxon>Epiprocta</taxon>
        <taxon>Anisoptera</taxon>
        <taxon>Libelluloidea</taxon>
        <taxon>Libellulidae</taxon>
        <taxon>Ladona</taxon>
    </lineage>
</organism>
<dbReference type="Proteomes" id="UP000792457">
    <property type="component" value="Unassembled WGS sequence"/>
</dbReference>